<name>A0A1B6FGM5_9HEMI</name>
<dbReference type="InterPro" id="IPR007714">
    <property type="entry name" value="CFA20_dom"/>
</dbReference>
<feature type="compositionally biased region" description="Acidic residues" evidence="1">
    <location>
        <begin position="417"/>
        <end position="433"/>
    </location>
</feature>
<accession>A0A1B6FGM5</accession>
<dbReference type="PANTHER" id="PTHR12458">
    <property type="entry name" value="ORF PROTEIN"/>
    <property type="match status" value="1"/>
</dbReference>
<proteinExistence type="predicted"/>
<feature type="compositionally biased region" description="Basic and acidic residues" evidence="1">
    <location>
        <begin position="291"/>
        <end position="301"/>
    </location>
</feature>
<feature type="compositionally biased region" description="Polar residues" evidence="1">
    <location>
        <begin position="439"/>
        <end position="450"/>
    </location>
</feature>
<dbReference type="EMBL" id="GECZ01020439">
    <property type="protein sequence ID" value="JAS49330.1"/>
    <property type="molecule type" value="Transcribed_RNA"/>
</dbReference>
<reference evidence="3" key="1">
    <citation type="submission" date="2015-11" db="EMBL/GenBank/DDBJ databases">
        <title>De novo transcriptome assembly of four potential Pierce s Disease insect vectors from Arizona vineyards.</title>
        <authorList>
            <person name="Tassone E.E."/>
        </authorList>
    </citation>
    <scope>NUCLEOTIDE SEQUENCE</scope>
</reference>
<dbReference type="AlphaFoldDB" id="A0A1B6FGM5"/>
<gene>
    <name evidence="3" type="ORF">g.34570</name>
</gene>
<evidence type="ECO:0000259" key="2">
    <source>
        <dbReference type="Pfam" id="PF05018"/>
    </source>
</evidence>
<feature type="region of interest" description="Disordered" evidence="1">
    <location>
        <begin position="231"/>
        <end position="250"/>
    </location>
</feature>
<dbReference type="InterPro" id="IPR040441">
    <property type="entry name" value="CFA20/CFAP20DC"/>
</dbReference>
<sequence length="459" mass="51239">MFRGAYQRKLLTILYSGGSNPLEIWSIQVRNGWTRRVKDEDMGSIVFEIAGTNVATAYIVSPPDPRGTLGITLPYITMFIKNLKRYFTFEIQIMDDKNMRRRFRFSNYQSATKVRPFTCSVPLALKPGWNQMQLNLANFTTRAYGTNYMETQRVQIHANCRVRRIYFSDRLYSEEELPRDYRVYMNLRQAHQKGGEGDVGVQSILKRPSQTVPPLVKLSTKDEAMKVPQMEAEKGVVKRPSQTGAPSSIEFERLSLKEDKMKRALSTDKVSQLEVPPLETAVGDTPIEGAISEKDIKRTDTAEIEESGVGETTEEASEVERKGSKGSRRSVTLAPVTEEGEEQTASGPDVEMPQLPAEMLTEFPSMAEEISEAAEELAAMGEGMPAGESTVVEESSSVQAIEQTDTSEQQEVLESPAPEEETDTLNEVQEMDTSEEKQPSQGEKQGSKSSIVLAETTDT</sequence>
<feature type="domain" description="CFA20" evidence="2">
    <location>
        <begin position="1"/>
        <end position="184"/>
    </location>
</feature>
<feature type="compositionally biased region" description="Low complexity" evidence="1">
    <location>
        <begin position="376"/>
        <end position="398"/>
    </location>
</feature>
<feature type="compositionally biased region" description="Polar residues" evidence="1">
    <location>
        <begin position="399"/>
        <end position="412"/>
    </location>
</feature>
<organism evidence="3">
    <name type="scientific">Cuerna arida</name>
    <dbReference type="NCBI Taxonomy" id="1464854"/>
    <lineage>
        <taxon>Eukaryota</taxon>
        <taxon>Metazoa</taxon>
        <taxon>Ecdysozoa</taxon>
        <taxon>Arthropoda</taxon>
        <taxon>Hexapoda</taxon>
        <taxon>Insecta</taxon>
        <taxon>Pterygota</taxon>
        <taxon>Neoptera</taxon>
        <taxon>Paraneoptera</taxon>
        <taxon>Hemiptera</taxon>
        <taxon>Auchenorrhyncha</taxon>
        <taxon>Membracoidea</taxon>
        <taxon>Cicadellidae</taxon>
        <taxon>Cicadellinae</taxon>
        <taxon>Proconiini</taxon>
        <taxon>Cuerna</taxon>
    </lineage>
</organism>
<protein>
    <recommendedName>
        <fullName evidence="2">CFA20 domain-containing protein</fullName>
    </recommendedName>
</protein>
<evidence type="ECO:0000256" key="1">
    <source>
        <dbReference type="SAM" id="MobiDB-lite"/>
    </source>
</evidence>
<evidence type="ECO:0000313" key="3">
    <source>
        <dbReference type="EMBL" id="JAS49330.1"/>
    </source>
</evidence>
<dbReference type="Pfam" id="PF05018">
    <property type="entry name" value="CFA20_dom"/>
    <property type="match status" value="1"/>
</dbReference>
<feature type="region of interest" description="Disordered" evidence="1">
    <location>
        <begin position="282"/>
        <end position="459"/>
    </location>
</feature>
<feature type="compositionally biased region" description="Acidic residues" evidence="1">
    <location>
        <begin position="302"/>
        <end position="317"/>
    </location>
</feature>